<protein>
    <submittedName>
        <fullName evidence="6">IclR family transcriptional regulator</fullName>
    </submittedName>
</protein>
<dbReference type="PANTHER" id="PTHR30136:SF24">
    <property type="entry name" value="HTH-TYPE TRANSCRIPTIONAL REPRESSOR ALLR"/>
    <property type="match status" value="1"/>
</dbReference>
<evidence type="ECO:0000256" key="2">
    <source>
        <dbReference type="ARBA" id="ARBA00023125"/>
    </source>
</evidence>
<dbReference type="Gene3D" id="1.10.10.10">
    <property type="entry name" value="Winged helix-like DNA-binding domain superfamily/Winged helix DNA-binding domain"/>
    <property type="match status" value="1"/>
</dbReference>
<keyword evidence="2" id="KW-0238">DNA-binding</keyword>
<feature type="domain" description="IclR-ED" evidence="5">
    <location>
        <begin position="74"/>
        <end position="255"/>
    </location>
</feature>
<keyword evidence="7" id="KW-1185">Reference proteome</keyword>
<dbReference type="InterPro" id="IPR014757">
    <property type="entry name" value="Tscrpt_reg_IclR_C"/>
</dbReference>
<comment type="caution">
    <text evidence="6">The sequence shown here is derived from an EMBL/GenBank/DDBJ whole genome shotgun (WGS) entry which is preliminary data.</text>
</comment>
<gene>
    <name evidence="6" type="ORF">HEQ75_21365</name>
</gene>
<dbReference type="InterPro" id="IPR050707">
    <property type="entry name" value="HTH_MetabolicPath_Reg"/>
</dbReference>
<accession>A0ABX1E881</accession>
<dbReference type="InterPro" id="IPR036390">
    <property type="entry name" value="WH_DNA-bd_sf"/>
</dbReference>
<keyword evidence="3" id="KW-0804">Transcription</keyword>
<reference evidence="6 7" key="1">
    <citation type="submission" date="2020-03" db="EMBL/GenBank/DDBJ databases">
        <title>Roseomonas selenitidurans sp. nov. isolated from urban soil.</title>
        <authorList>
            <person name="Liu H."/>
        </authorList>
    </citation>
    <scope>NUCLEOTIDE SEQUENCE [LARGE SCALE GENOMIC DNA]</scope>
    <source>
        <strain evidence="6 7">BU-1</strain>
    </source>
</reference>
<sequence>MPDSSPDPAGPDKSFAKGLALLRALALSPQPRGVSELAREQGLTKSNAFRLLQTLVAAGFVRRHAAGSYEAGLLLWELGAAVAGRLDLRRIAAPHLAGLAQATEESVHLSVLEGTEVLYLDKVEGPHPVRAYSRIGGRAPAHGVATGKALLAWRDPAPAPASPPPLERFTPQTITDPAALAAALAQVRAEGWAMNQGEWREGVAGLAAPIRDATGAVVAAIGISGPAERLRPRRMRAMAPLVVQAAAAISRQLGAPAGLD</sequence>
<dbReference type="PROSITE" id="PS51077">
    <property type="entry name" value="HTH_ICLR"/>
    <property type="match status" value="1"/>
</dbReference>
<dbReference type="InterPro" id="IPR036388">
    <property type="entry name" value="WH-like_DNA-bd_sf"/>
</dbReference>
<dbReference type="SUPFAM" id="SSF46785">
    <property type="entry name" value="Winged helix' DNA-binding domain"/>
    <property type="match status" value="1"/>
</dbReference>
<evidence type="ECO:0000313" key="7">
    <source>
        <dbReference type="Proteomes" id="UP000787635"/>
    </source>
</evidence>
<evidence type="ECO:0000313" key="6">
    <source>
        <dbReference type="EMBL" id="NKC33425.1"/>
    </source>
</evidence>
<evidence type="ECO:0000256" key="3">
    <source>
        <dbReference type="ARBA" id="ARBA00023163"/>
    </source>
</evidence>
<dbReference type="Proteomes" id="UP000787635">
    <property type="component" value="Unassembled WGS sequence"/>
</dbReference>
<dbReference type="SMART" id="SM00346">
    <property type="entry name" value="HTH_ICLR"/>
    <property type="match status" value="1"/>
</dbReference>
<organism evidence="6 7">
    <name type="scientific">Falsiroseomonas selenitidurans</name>
    <dbReference type="NCBI Taxonomy" id="2716335"/>
    <lineage>
        <taxon>Bacteria</taxon>
        <taxon>Pseudomonadati</taxon>
        <taxon>Pseudomonadota</taxon>
        <taxon>Alphaproteobacteria</taxon>
        <taxon>Acetobacterales</taxon>
        <taxon>Roseomonadaceae</taxon>
        <taxon>Falsiroseomonas</taxon>
    </lineage>
</organism>
<dbReference type="PROSITE" id="PS51078">
    <property type="entry name" value="ICLR_ED"/>
    <property type="match status" value="1"/>
</dbReference>
<dbReference type="InterPro" id="IPR029016">
    <property type="entry name" value="GAF-like_dom_sf"/>
</dbReference>
<dbReference type="Gene3D" id="3.30.450.40">
    <property type="match status" value="1"/>
</dbReference>
<dbReference type="RefSeq" id="WP_168034151.1">
    <property type="nucleotide sequence ID" value="NZ_JAAVNE010000045.1"/>
</dbReference>
<evidence type="ECO:0000259" key="5">
    <source>
        <dbReference type="PROSITE" id="PS51078"/>
    </source>
</evidence>
<dbReference type="InterPro" id="IPR005471">
    <property type="entry name" value="Tscrpt_reg_IclR_N"/>
</dbReference>
<dbReference type="Pfam" id="PF01614">
    <property type="entry name" value="IclR_C"/>
    <property type="match status" value="1"/>
</dbReference>
<evidence type="ECO:0000259" key="4">
    <source>
        <dbReference type="PROSITE" id="PS51077"/>
    </source>
</evidence>
<keyword evidence="1" id="KW-0805">Transcription regulation</keyword>
<dbReference type="SUPFAM" id="SSF55781">
    <property type="entry name" value="GAF domain-like"/>
    <property type="match status" value="1"/>
</dbReference>
<proteinExistence type="predicted"/>
<name>A0ABX1E881_9PROT</name>
<feature type="domain" description="HTH iclR-type" evidence="4">
    <location>
        <begin position="12"/>
        <end position="73"/>
    </location>
</feature>
<evidence type="ECO:0000256" key="1">
    <source>
        <dbReference type="ARBA" id="ARBA00023015"/>
    </source>
</evidence>
<dbReference type="EMBL" id="JAAVNE010000045">
    <property type="protein sequence ID" value="NKC33425.1"/>
    <property type="molecule type" value="Genomic_DNA"/>
</dbReference>
<dbReference type="Pfam" id="PF09339">
    <property type="entry name" value="HTH_IclR"/>
    <property type="match status" value="1"/>
</dbReference>
<dbReference type="PANTHER" id="PTHR30136">
    <property type="entry name" value="HELIX-TURN-HELIX TRANSCRIPTIONAL REGULATOR, ICLR FAMILY"/>
    <property type="match status" value="1"/>
</dbReference>